<reference evidence="2" key="1">
    <citation type="journal article" date="2020" name="bioRxiv">
        <title>Whole genome comparisons of ergot fungi reveals the divergence and evolution of species within the genus Claviceps are the result of varying mechanisms driving genome evolution and host range expansion.</title>
        <authorList>
            <person name="Wyka S.A."/>
            <person name="Mondo S.J."/>
            <person name="Liu M."/>
            <person name="Dettman J."/>
            <person name="Nalam V."/>
            <person name="Broders K.D."/>
        </authorList>
    </citation>
    <scope>NUCLEOTIDE SEQUENCE</scope>
    <source>
        <strain evidence="2">CCC 489</strain>
    </source>
</reference>
<proteinExistence type="predicted"/>
<sequence length="128" mass="13690">MSMLRSIMSITPQAPDAGAASHEEAAAASIPSTNVATENVAASDNRRGREVRPEEPVPKKKIIIKNVVIANPTTGTVSETKTITLSGGIIVDIKDAEPSSPHDMSVHVVDRLVYPGFALLVMRALLWY</sequence>
<dbReference type="EMBL" id="SRPY01000030">
    <property type="protein sequence ID" value="KAG5929962.1"/>
    <property type="molecule type" value="Genomic_DNA"/>
</dbReference>
<dbReference type="OrthoDB" id="194468at2759"/>
<accession>A0A8K0NKT4</accession>
<dbReference type="AlphaFoldDB" id="A0A8K0NKT4"/>
<evidence type="ECO:0000256" key="1">
    <source>
        <dbReference type="SAM" id="MobiDB-lite"/>
    </source>
</evidence>
<evidence type="ECO:0000313" key="2">
    <source>
        <dbReference type="EMBL" id="KAG5929962.1"/>
    </source>
</evidence>
<feature type="region of interest" description="Disordered" evidence="1">
    <location>
        <begin position="14"/>
        <end position="56"/>
    </location>
</feature>
<name>A0A8K0NKT4_9HYPO</name>
<comment type="caution">
    <text evidence="2">The sequence shown here is derived from an EMBL/GenBank/DDBJ whole genome shotgun (WGS) entry which is preliminary data.</text>
</comment>
<keyword evidence="3" id="KW-1185">Reference proteome</keyword>
<feature type="compositionally biased region" description="Polar residues" evidence="1">
    <location>
        <begin position="30"/>
        <end position="42"/>
    </location>
</feature>
<dbReference type="Proteomes" id="UP000811619">
    <property type="component" value="Unassembled WGS sequence"/>
</dbReference>
<protein>
    <submittedName>
        <fullName evidence="2">Uncharacterized protein</fullName>
    </submittedName>
</protein>
<gene>
    <name evidence="2" type="ORF">E4U42_003616</name>
</gene>
<feature type="compositionally biased region" description="Basic and acidic residues" evidence="1">
    <location>
        <begin position="44"/>
        <end position="56"/>
    </location>
</feature>
<evidence type="ECO:0000313" key="3">
    <source>
        <dbReference type="Proteomes" id="UP000811619"/>
    </source>
</evidence>
<organism evidence="2 3">
    <name type="scientific">Claviceps africana</name>
    <dbReference type="NCBI Taxonomy" id="83212"/>
    <lineage>
        <taxon>Eukaryota</taxon>
        <taxon>Fungi</taxon>
        <taxon>Dikarya</taxon>
        <taxon>Ascomycota</taxon>
        <taxon>Pezizomycotina</taxon>
        <taxon>Sordariomycetes</taxon>
        <taxon>Hypocreomycetidae</taxon>
        <taxon>Hypocreales</taxon>
        <taxon>Clavicipitaceae</taxon>
        <taxon>Claviceps</taxon>
    </lineage>
</organism>